<dbReference type="SUPFAM" id="SSF56219">
    <property type="entry name" value="DNase I-like"/>
    <property type="match status" value="1"/>
</dbReference>
<sequence length="481" mass="54480">MVYRRDRVFSKTTKMEGGGVLIAVSHSIPSARVERWESSSEDLWVSVQINTGNSIMDIAVCAVYLPPPVKSEKLSYFLDKVDNVMGQTDNVIMAGDFNLGFIGWNSGDDKDAGMIPNNYNSTLGCSLVDFMSLNNLNQLNNIPNSDGRYLDLVMSNIPGANVSVPLDLLCKLDPRHPNLLVTLQYCEVINLHPRERSDFNFFKANYEEIASELQCVDWESKFKNCNNVNSMVAILYEELNTIIEKSVPKRSPKKSKYPKWFSHSLHELLRKRCHKLIDKCYGDYKTKIETGISQNSEVYHASSGVPQGSHLGPVLFLVFVDDIARCIKHCKFNLFADDLKIYRAIDSISDMKLIQEDLDSIYNWCMSNAMALNVSKCYHIKFTKKKNPFPSTYNVNNIKLAEVDEIRDLGVTVDRQLKFTTHIDNIVKKASQMLGFLRRNTKGFRLNYTRKLLYNALVRSVMESCGADQTVSTGPPASSSH</sequence>
<name>A0ABD0T6T7_LOXSC</name>
<evidence type="ECO:0000259" key="1">
    <source>
        <dbReference type="Pfam" id="PF00078"/>
    </source>
</evidence>
<dbReference type="AlphaFoldDB" id="A0ABD0T6T7"/>
<dbReference type="Proteomes" id="UP001549921">
    <property type="component" value="Unassembled WGS sequence"/>
</dbReference>
<dbReference type="InterPro" id="IPR036691">
    <property type="entry name" value="Endo/exonu/phosph_ase_sf"/>
</dbReference>
<evidence type="ECO:0000259" key="2">
    <source>
        <dbReference type="Pfam" id="PF14529"/>
    </source>
</evidence>
<dbReference type="InterPro" id="IPR043502">
    <property type="entry name" value="DNA/RNA_pol_sf"/>
</dbReference>
<dbReference type="Gene3D" id="3.60.10.10">
    <property type="entry name" value="Endonuclease/exonuclease/phosphatase"/>
    <property type="match status" value="1"/>
</dbReference>
<organism evidence="3 4">
    <name type="scientific">Loxostege sticticalis</name>
    <name type="common">Beet webworm moth</name>
    <dbReference type="NCBI Taxonomy" id="481309"/>
    <lineage>
        <taxon>Eukaryota</taxon>
        <taxon>Metazoa</taxon>
        <taxon>Ecdysozoa</taxon>
        <taxon>Arthropoda</taxon>
        <taxon>Hexapoda</taxon>
        <taxon>Insecta</taxon>
        <taxon>Pterygota</taxon>
        <taxon>Neoptera</taxon>
        <taxon>Endopterygota</taxon>
        <taxon>Lepidoptera</taxon>
        <taxon>Glossata</taxon>
        <taxon>Ditrysia</taxon>
        <taxon>Pyraloidea</taxon>
        <taxon>Crambidae</taxon>
        <taxon>Pyraustinae</taxon>
        <taxon>Loxostege</taxon>
    </lineage>
</organism>
<gene>
    <name evidence="3" type="ORF">ABMA28_017046</name>
</gene>
<feature type="domain" description="Endonuclease/exonuclease/phosphatase" evidence="2">
    <location>
        <begin position="59"/>
        <end position="156"/>
    </location>
</feature>
<comment type="caution">
    <text evidence="3">The sequence shown here is derived from an EMBL/GenBank/DDBJ whole genome shotgun (WGS) entry which is preliminary data.</text>
</comment>
<reference evidence="3 4" key="1">
    <citation type="submission" date="2024-06" db="EMBL/GenBank/DDBJ databases">
        <title>A chromosome-level genome assembly of beet webworm, Loxostege sticticalis.</title>
        <authorList>
            <person name="Zhang Y."/>
        </authorList>
    </citation>
    <scope>NUCLEOTIDE SEQUENCE [LARGE SCALE GENOMIC DNA]</scope>
    <source>
        <strain evidence="3">AQ028</strain>
        <tissue evidence="3">Male pupae</tissue>
    </source>
</reference>
<evidence type="ECO:0000313" key="3">
    <source>
        <dbReference type="EMBL" id="KAL0839060.1"/>
    </source>
</evidence>
<evidence type="ECO:0000313" key="4">
    <source>
        <dbReference type="Proteomes" id="UP001549921"/>
    </source>
</evidence>
<accession>A0ABD0T6T7</accession>
<feature type="domain" description="Reverse transcriptase" evidence="1">
    <location>
        <begin position="274"/>
        <end position="412"/>
    </location>
</feature>
<dbReference type="InterPro" id="IPR005135">
    <property type="entry name" value="Endo/exonuclease/phosphatase"/>
</dbReference>
<dbReference type="Pfam" id="PF00078">
    <property type="entry name" value="RVT_1"/>
    <property type="match status" value="1"/>
</dbReference>
<dbReference type="EMBL" id="JBEDNZ010000009">
    <property type="protein sequence ID" value="KAL0839060.1"/>
    <property type="molecule type" value="Genomic_DNA"/>
</dbReference>
<dbReference type="PANTHER" id="PTHR33332">
    <property type="entry name" value="REVERSE TRANSCRIPTASE DOMAIN-CONTAINING PROTEIN"/>
    <property type="match status" value="1"/>
</dbReference>
<dbReference type="InterPro" id="IPR000477">
    <property type="entry name" value="RT_dom"/>
</dbReference>
<dbReference type="Pfam" id="PF14529">
    <property type="entry name" value="Exo_endo_phos_2"/>
    <property type="match status" value="1"/>
</dbReference>
<dbReference type="SUPFAM" id="SSF56672">
    <property type="entry name" value="DNA/RNA polymerases"/>
    <property type="match status" value="1"/>
</dbReference>
<protein>
    <recommendedName>
        <fullName evidence="5">Reverse transcriptase domain-containing protein</fullName>
    </recommendedName>
</protein>
<dbReference type="GO" id="GO:0071897">
    <property type="term" value="P:DNA biosynthetic process"/>
    <property type="evidence" value="ECO:0007669"/>
    <property type="project" value="UniProtKB-ARBA"/>
</dbReference>
<proteinExistence type="predicted"/>
<evidence type="ECO:0008006" key="5">
    <source>
        <dbReference type="Google" id="ProtNLM"/>
    </source>
</evidence>